<sequence length="215" mass="25779">MENLVRQLLETEFREYKQYHLYILIGFTLIIALFQVIQTLIVTNKVEKYKNDLKKSEIRFSRYNELQINALRKIYHQLATFQLANNLLFKNGTNKIGHTKFENRINEWIKNYLDCANELAREKILLPKEIKESFSKTIKDFDEIKSVLINERENLNYLEMAYSGNWNSMYEFEGNELAIITQKLNIIKEKDSIKNSDKHIRELREKIEAVFQKME</sequence>
<comment type="caution">
    <text evidence="2">The sequence shown here is derived from an EMBL/GenBank/DDBJ whole genome shotgun (WGS) entry which is preliminary data.</text>
</comment>
<proteinExistence type="predicted"/>
<organism evidence="2 3">
    <name type="scientific">Flavobacterium algoritolerans</name>
    <dbReference type="NCBI Taxonomy" id="3041254"/>
    <lineage>
        <taxon>Bacteria</taxon>
        <taxon>Pseudomonadati</taxon>
        <taxon>Bacteroidota</taxon>
        <taxon>Flavobacteriia</taxon>
        <taxon>Flavobacteriales</taxon>
        <taxon>Flavobacteriaceae</taxon>
        <taxon>Flavobacterium</taxon>
    </lineage>
</organism>
<evidence type="ECO:0000313" key="3">
    <source>
        <dbReference type="Proteomes" id="UP001243403"/>
    </source>
</evidence>
<accession>A0ABT6V7V4</accession>
<dbReference type="RefSeq" id="WP_282715668.1">
    <property type="nucleotide sequence ID" value="NZ_JASCRZ010000001.1"/>
</dbReference>
<protein>
    <submittedName>
        <fullName evidence="2">Uncharacterized protein</fullName>
    </submittedName>
</protein>
<evidence type="ECO:0000313" key="2">
    <source>
        <dbReference type="EMBL" id="MDI5894295.1"/>
    </source>
</evidence>
<gene>
    <name evidence="2" type="ORF">QLS65_05290</name>
</gene>
<dbReference type="EMBL" id="JASCRZ010000001">
    <property type="protein sequence ID" value="MDI5894295.1"/>
    <property type="molecule type" value="Genomic_DNA"/>
</dbReference>
<feature type="transmembrane region" description="Helical" evidence="1">
    <location>
        <begin position="21"/>
        <end position="41"/>
    </location>
</feature>
<keyword evidence="1" id="KW-0472">Membrane</keyword>
<evidence type="ECO:0000256" key="1">
    <source>
        <dbReference type="SAM" id="Phobius"/>
    </source>
</evidence>
<keyword evidence="1" id="KW-1133">Transmembrane helix</keyword>
<name>A0ABT6V7V4_9FLAO</name>
<keyword evidence="1" id="KW-0812">Transmembrane</keyword>
<dbReference type="Proteomes" id="UP001243403">
    <property type="component" value="Unassembled WGS sequence"/>
</dbReference>
<reference evidence="2 3" key="1">
    <citation type="submission" date="2023-04" db="EMBL/GenBank/DDBJ databases">
        <title>Two novel species of Flavobacterium.</title>
        <authorList>
            <person name="Liu Q."/>
            <person name="Xin Y.-H."/>
        </authorList>
    </citation>
    <scope>NUCLEOTIDE SEQUENCE [LARGE SCALE GENOMIC DNA]</scope>
    <source>
        <strain evidence="2 3">LB1P51</strain>
    </source>
</reference>
<keyword evidence="3" id="KW-1185">Reference proteome</keyword>